<keyword evidence="3 7" id="KW-0479">Metal-binding</keyword>
<evidence type="ECO:0000256" key="5">
    <source>
        <dbReference type="ARBA" id="ARBA00023004"/>
    </source>
</evidence>
<keyword evidence="2 7" id="KW-0349">Heme</keyword>
<dbReference type="RefSeq" id="WP_340271555.1">
    <property type="nucleotide sequence ID" value="NZ_JBBEOG010000012.1"/>
</dbReference>
<dbReference type="Pfam" id="PF00067">
    <property type="entry name" value="p450"/>
    <property type="match status" value="1"/>
</dbReference>
<gene>
    <name evidence="8" type="ORF">ACFPJ6_13095</name>
</gene>
<dbReference type="PANTHER" id="PTHR24291">
    <property type="entry name" value="CYTOCHROME P450 FAMILY 4"/>
    <property type="match status" value="1"/>
</dbReference>
<organism evidence="8 9">
    <name type="scientific">Aquipuribacter nitratireducens</name>
    <dbReference type="NCBI Taxonomy" id="650104"/>
    <lineage>
        <taxon>Bacteria</taxon>
        <taxon>Bacillati</taxon>
        <taxon>Actinomycetota</taxon>
        <taxon>Actinomycetes</taxon>
        <taxon>Micrococcales</taxon>
        <taxon>Intrasporangiaceae</taxon>
        <taxon>Aquipuribacter</taxon>
    </lineage>
</organism>
<name>A0ABW0GR41_9MICO</name>
<keyword evidence="6 7" id="KW-0503">Monooxygenase</keyword>
<dbReference type="Gene3D" id="1.10.630.10">
    <property type="entry name" value="Cytochrome P450"/>
    <property type="match status" value="1"/>
</dbReference>
<dbReference type="InterPro" id="IPR036396">
    <property type="entry name" value="Cyt_P450_sf"/>
</dbReference>
<evidence type="ECO:0000256" key="3">
    <source>
        <dbReference type="ARBA" id="ARBA00022723"/>
    </source>
</evidence>
<dbReference type="PRINTS" id="PR00465">
    <property type="entry name" value="EP450IV"/>
</dbReference>
<dbReference type="InterPro" id="IPR002403">
    <property type="entry name" value="Cyt_P450_E_grp-IV"/>
</dbReference>
<keyword evidence="5 7" id="KW-0408">Iron</keyword>
<dbReference type="InterPro" id="IPR017972">
    <property type="entry name" value="Cyt_P450_CS"/>
</dbReference>
<comment type="similarity">
    <text evidence="1 7">Belongs to the cytochrome P450 family.</text>
</comment>
<dbReference type="PANTHER" id="PTHR24291:SF50">
    <property type="entry name" value="BIFUNCTIONAL ALBAFLAVENONE MONOOXYGENASE_TERPENE SYNTHASE"/>
    <property type="match status" value="1"/>
</dbReference>
<dbReference type="PROSITE" id="PS00086">
    <property type="entry name" value="CYTOCHROME_P450"/>
    <property type="match status" value="1"/>
</dbReference>
<dbReference type="Proteomes" id="UP001596122">
    <property type="component" value="Unassembled WGS sequence"/>
</dbReference>
<evidence type="ECO:0000256" key="7">
    <source>
        <dbReference type="RuleBase" id="RU000461"/>
    </source>
</evidence>
<keyword evidence="9" id="KW-1185">Reference proteome</keyword>
<sequence length="468" mass="50407">MTAPAQPAPPARPRRNARFTPVEAEGPLPWHMLAAVPGIMRDALPFLERTAARYGDVVPFPVRGRPAVLVNGVAGVRRVLQDNHRAYGKGTVQYTSLSLVTGAGLLTTDGEVWRAHRRAAQPAFHRDTLGHVAAESLRAADLVRVEWDTAPGRVVDVDDVVVRATLAVVGRALLGADLVDGGAADGHRLVAAVHEALAVVVRRAQQPWTAPPGLPTPAARRLERARRTLDDACATVLADRRAALAAGPHGRGPGHDVLGLLLAAGLTDGEIRDELVTLVIAGHETVAASLAWTLRLLAEHPEVVARVHAELDTVLDGRRPGWEDVPRLPVVRAVVDEGLRLYPPAWVVTRRALEDDVLDGVAVPAGSLVITSPWVHHRRPDVWPDPERFDVDRWLDRAPGARRDAYIPFGAGPRLCIGRDFALVESVVVLADLLRDRSVAPAGPRPAVVPSVTLRPRGGMHLAARPRR</sequence>
<evidence type="ECO:0000256" key="2">
    <source>
        <dbReference type="ARBA" id="ARBA00022617"/>
    </source>
</evidence>
<protein>
    <submittedName>
        <fullName evidence="8">Cytochrome P450</fullName>
    </submittedName>
</protein>
<dbReference type="InterPro" id="IPR050196">
    <property type="entry name" value="Cytochrome_P450_Monoox"/>
</dbReference>
<accession>A0ABW0GR41</accession>
<dbReference type="InterPro" id="IPR001128">
    <property type="entry name" value="Cyt_P450"/>
</dbReference>
<proteinExistence type="inferred from homology"/>
<evidence type="ECO:0000256" key="4">
    <source>
        <dbReference type="ARBA" id="ARBA00023002"/>
    </source>
</evidence>
<evidence type="ECO:0000256" key="1">
    <source>
        <dbReference type="ARBA" id="ARBA00010617"/>
    </source>
</evidence>
<dbReference type="PRINTS" id="PR00385">
    <property type="entry name" value="P450"/>
</dbReference>
<comment type="caution">
    <text evidence="8">The sequence shown here is derived from an EMBL/GenBank/DDBJ whole genome shotgun (WGS) entry which is preliminary data.</text>
</comment>
<dbReference type="SUPFAM" id="SSF48264">
    <property type="entry name" value="Cytochrome P450"/>
    <property type="match status" value="1"/>
</dbReference>
<keyword evidence="4 7" id="KW-0560">Oxidoreductase</keyword>
<evidence type="ECO:0000313" key="8">
    <source>
        <dbReference type="EMBL" id="MFC5381724.1"/>
    </source>
</evidence>
<dbReference type="EMBL" id="JBHSLD010000011">
    <property type="protein sequence ID" value="MFC5381724.1"/>
    <property type="molecule type" value="Genomic_DNA"/>
</dbReference>
<reference evidence="9" key="1">
    <citation type="journal article" date="2019" name="Int. J. Syst. Evol. Microbiol.">
        <title>The Global Catalogue of Microorganisms (GCM) 10K type strain sequencing project: providing services to taxonomists for standard genome sequencing and annotation.</title>
        <authorList>
            <consortium name="The Broad Institute Genomics Platform"/>
            <consortium name="The Broad Institute Genome Sequencing Center for Infectious Disease"/>
            <person name="Wu L."/>
            <person name="Ma J."/>
        </authorList>
    </citation>
    <scope>NUCLEOTIDE SEQUENCE [LARGE SCALE GENOMIC DNA]</scope>
    <source>
        <strain evidence="9">CCUG 43114</strain>
    </source>
</reference>
<evidence type="ECO:0000313" key="9">
    <source>
        <dbReference type="Proteomes" id="UP001596122"/>
    </source>
</evidence>
<evidence type="ECO:0000256" key="6">
    <source>
        <dbReference type="ARBA" id="ARBA00023033"/>
    </source>
</evidence>